<comment type="caution">
    <text evidence="5">The sequence shown here is derived from an EMBL/GenBank/DDBJ whole genome shotgun (WGS) entry which is preliminary data.</text>
</comment>
<dbReference type="EMBL" id="JBJKFK010000783">
    <property type="protein sequence ID" value="KAL3315292.1"/>
    <property type="molecule type" value="Genomic_DNA"/>
</dbReference>
<evidence type="ECO:0000256" key="4">
    <source>
        <dbReference type="SAM" id="MobiDB-lite"/>
    </source>
</evidence>
<gene>
    <name evidence="5" type="primary">RTFDC1</name>
    <name evidence="5" type="ORF">Ciccas_006081</name>
</gene>
<evidence type="ECO:0000256" key="3">
    <source>
        <dbReference type="ARBA" id="ARBA00030367"/>
    </source>
</evidence>
<dbReference type="InterPro" id="IPR006735">
    <property type="entry name" value="Rtf2"/>
</dbReference>
<reference evidence="5 6" key="1">
    <citation type="submission" date="2024-11" db="EMBL/GenBank/DDBJ databases">
        <title>Adaptive evolution of stress response genes in parasites aligns with host niche diversity.</title>
        <authorList>
            <person name="Hahn C."/>
            <person name="Resl P."/>
        </authorList>
    </citation>
    <scope>NUCLEOTIDE SEQUENCE [LARGE SCALE GENOMIC DNA]</scope>
    <source>
        <strain evidence="5">EGGRZ-B1_66</strain>
        <tissue evidence="5">Body</tissue>
    </source>
</reference>
<dbReference type="Proteomes" id="UP001626550">
    <property type="component" value="Unassembled WGS sequence"/>
</dbReference>
<evidence type="ECO:0000313" key="6">
    <source>
        <dbReference type="Proteomes" id="UP001626550"/>
    </source>
</evidence>
<dbReference type="PANTHER" id="PTHR12775">
    <property type="entry name" value="PROTEIN C20ORF43 HOMOLOG"/>
    <property type="match status" value="1"/>
</dbReference>
<feature type="region of interest" description="Disordered" evidence="4">
    <location>
        <begin position="180"/>
        <end position="220"/>
    </location>
</feature>
<dbReference type="AlphaFoldDB" id="A0ABD2Q7U4"/>
<evidence type="ECO:0000256" key="2">
    <source>
        <dbReference type="ARBA" id="ARBA00015157"/>
    </source>
</evidence>
<proteinExistence type="inferred from homology"/>
<protein>
    <recommendedName>
        <fullName evidence="2">Replication termination factor 2</fullName>
    </recommendedName>
    <alternativeName>
        <fullName evidence="3">Replication termination factor 2 domain-containing protein 1</fullName>
    </alternativeName>
</protein>
<feature type="compositionally biased region" description="Basic and acidic residues" evidence="4">
    <location>
        <begin position="203"/>
        <end position="220"/>
    </location>
</feature>
<organism evidence="5 6">
    <name type="scientific">Cichlidogyrus casuarinus</name>
    <dbReference type="NCBI Taxonomy" id="1844966"/>
    <lineage>
        <taxon>Eukaryota</taxon>
        <taxon>Metazoa</taxon>
        <taxon>Spiralia</taxon>
        <taxon>Lophotrochozoa</taxon>
        <taxon>Platyhelminthes</taxon>
        <taxon>Monogenea</taxon>
        <taxon>Monopisthocotylea</taxon>
        <taxon>Dactylogyridea</taxon>
        <taxon>Ancyrocephalidae</taxon>
        <taxon>Cichlidogyrus</taxon>
    </lineage>
</organism>
<dbReference type="PANTHER" id="PTHR12775:SF0">
    <property type="entry name" value="REPLICATION TERMINATION FACTOR 2"/>
    <property type="match status" value="1"/>
</dbReference>
<dbReference type="CDD" id="cd16653">
    <property type="entry name" value="RING-like_Rtf2"/>
    <property type="match status" value="1"/>
</dbReference>
<name>A0ABD2Q7U4_9PLAT</name>
<keyword evidence="6" id="KW-1185">Reference proteome</keyword>
<dbReference type="InterPro" id="IPR027799">
    <property type="entry name" value="Rtf2_RING-finger"/>
</dbReference>
<evidence type="ECO:0000313" key="5">
    <source>
        <dbReference type="EMBL" id="KAL3315292.1"/>
    </source>
</evidence>
<comment type="similarity">
    <text evidence="1">Belongs to the rtf2 family.</text>
</comment>
<accession>A0ABD2Q7U4</accession>
<evidence type="ECO:0000256" key="1">
    <source>
        <dbReference type="ARBA" id="ARBA00009885"/>
    </source>
</evidence>
<sequence>MGGDGGSIPHRSEQVKVKAKREVLSREVIEAARWKHCAISQNPLRLPIVGCRMGNKETLLEYLLDRAKFTTNAAAHIKKLKDVKMLNLKQDKTAAKDDGPKQSSYLTFICPVLGLEMNGLHKFVFLWSCGCAFSKRALDNINDSHCLVCNKEFKPEDVILINPTDPLDVEKAKQRVALHSLASSKPKKRSADDSESAKSSTVTDEKKSKNVKDPQTDEEKFKNSTVYKSLFTTCDEAKNQEKAHWVTYNPLYFR</sequence>
<dbReference type="Pfam" id="PF04641">
    <property type="entry name" value="Rtf2"/>
    <property type="match status" value="1"/>
</dbReference>